<dbReference type="AlphaFoldDB" id="A0ABD0KT57"/>
<accession>A0ABD0KT57</accession>
<keyword evidence="2" id="KW-1185">Reference proteome</keyword>
<evidence type="ECO:0000313" key="2">
    <source>
        <dbReference type="Proteomes" id="UP001519460"/>
    </source>
</evidence>
<protein>
    <submittedName>
        <fullName evidence="1">Uncharacterized protein</fullName>
    </submittedName>
</protein>
<evidence type="ECO:0000313" key="1">
    <source>
        <dbReference type="EMBL" id="KAK7490429.1"/>
    </source>
</evidence>
<dbReference type="Proteomes" id="UP001519460">
    <property type="component" value="Unassembled WGS sequence"/>
</dbReference>
<comment type="caution">
    <text evidence="1">The sequence shown here is derived from an EMBL/GenBank/DDBJ whole genome shotgun (WGS) entry which is preliminary data.</text>
</comment>
<dbReference type="EMBL" id="JACVVK020000127">
    <property type="protein sequence ID" value="KAK7490429.1"/>
    <property type="molecule type" value="Genomic_DNA"/>
</dbReference>
<gene>
    <name evidence="1" type="ORF">BaRGS_00018408</name>
</gene>
<sequence>MQSQLPSVATCLGLDVVVVAVEEQKVVRVVTPEVRVVAPEVRVVAPEVRVVAPEVRVVTPEVPYWAPFVADSLPPPINEAGRGGLGSGLYYD</sequence>
<reference evidence="1 2" key="1">
    <citation type="journal article" date="2023" name="Sci. Data">
        <title>Genome assembly of the Korean intertidal mud-creeper Batillaria attramentaria.</title>
        <authorList>
            <person name="Patra A.K."/>
            <person name="Ho P.T."/>
            <person name="Jun S."/>
            <person name="Lee S.J."/>
            <person name="Kim Y."/>
            <person name="Won Y.J."/>
        </authorList>
    </citation>
    <scope>NUCLEOTIDE SEQUENCE [LARGE SCALE GENOMIC DNA]</scope>
    <source>
        <strain evidence="1">Wonlab-2016</strain>
    </source>
</reference>
<organism evidence="1 2">
    <name type="scientific">Batillaria attramentaria</name>
    <dbReference type="NCBI Taxonomy" id="370345"/>
    <lineage>
        <taxon>Eukaryota</taxon>
        <taxon>Metazoa</taxon>
        <taxon>Spiralia</taxon>
        <taxon>Lophotrochozoa</taxon>
        <taxon>Mollusca</taxon>
        <taxon>Gastropoda</taxon>
        <taxon>Caenogastropoda</taxon>
        <taxon>Sorbeoconcha</taxon>
        <taxon>Cerithioidea</taxon>
        <taxon>Batillariidae</taxon>
        <taxon>Batillaria</taxon>
    </lineage>
</organism>
<proteinExistence type="predicted"/>
<name>A0ABD0KT57_9CAEN</name>